<gene>
    <name evidence="1" type="ORF">PAESOLCIP111_06352</name>
</gene>
<comment type="caution">
    <text evidence="1">The sequence shown here is derived from an EMBL/GenBank/DDBJ whole genome shotgun (WGS) entry which is preliminary data.</text>
</comment>
<accession>A0A916K983</accession>
<protein>
    <submittedName>
        <fullName evidence="1">Uncharacterized protein</fullName>
    </submittedName>
</protein>
<keyword evidence="2" id="KW-1185">Reference proteome</keyword>
<organism evidence="1 2">
    <name type="scientific">Paenibacillus solanacearum</name>
    <dbReference type="NCBI Taxonomy" id="2048548"/>
    <lineage>
        <taxon>Bacteria</taxon>
        <taxon>Bacillati</taxon>
        <taxon>Bacillota</taxon>
        <taxon>Bacilli</taxon>
        <taxon>Bacillales</taxon>
        <taxon>Paenibacillaceae</taxon>
        <taxon>Paenibacillus</taxon>
    </lineage>
</organism>
<dbReference type="RefSeq" id="WP_246627737.1">
    <property type="nucleotide sequence ID" value="NZ_CAJVAS010000062.1"/>
</dbReference>
<evidence type="ECO:0000313" key="1">
    <source>
        <dbReference type="EMBL" id="CAG7651614.1"/>
    </source>
</evidence>
<name>A0A916K983_9BACL</name>
<sequence>MNEAMSGELQPAEAAPAVASDVAAAEAIAVTTEKISHCSYCTMISPDPQYNTPIHCTKFSGSSRPVLVNLATCLSCGEYRQARCKL</sequence>
<dbReference type="EMBL" id="CAJVAS010000062">
    <property type="protein sequence ID" value="CAG7651614.1"/>
    <property type="molecule type" value="Genomic_DNA"/>
</dbReference>
<reference evidence="1" key="1">
    <citation type="submission" date="2021-06" db="EMBL/GenBank/DDBJ databases">
        <authorList>
            <person name="Criscuolo A."/>
        </authorList>
    </citation>
    <scope>NUCLEOTIDE SEQUENCE</scope>
    <source>
        <strain evidence="1">CIP111600</strain>
    </source>
</reference>
<dbReference type="Proteomes" id="UP000693672">
    <property type="component" value="Unassembled WGS sequence"/>
</dbReference>
<evidence type="ECO:0000313" key="2">
    <source>
        <dbReference type="Proteomes" id="UP000693672"/>
    </source>
</evidence>
<proteinExistence type="predicted"/>
<dbReference type="AlphaFoldDB" id="A0A916K983"/>